<dbReference type="GO" id="GO:0009279">
    <property type="term" value="C:cell outer membrane"/>
    <property type="evidence" value="ECO:0007669"/>
    <property type="project" value="UniProtKB-SubCell"/>
</dbReference>
<dbReference type="Gene3D" id="3.30.1330.60">
    <property type="entry name" value="OmpA-like domain"/>
    <property type="match status" value="1"/>
</dbReference>
<dbReference type="InterPro" id="IPR006664">
    <property type="entry name" value="OMP_bac"/>
</dbReference>
<dbReference type="InterPro" id="IPR036737">
    <property type="entry name" value="OmpA-like_sf"/>
</dbReference>
<keyword evidence="7 8" id="KW-0131">Cell cycle</keyword>
<organism evidence="11 12">
    <name type="scientific">Aquicoccus porphyridii</name>
    <dbReference type="NCBI Taxonomy" id="1852029"/>
    <lineage>
        <taxon>Bacteria</taxon>
        <taxon>Pseudomonadati</taxon>
        <taxon>Pseudomonadota</taxon>
        <taxon>Alphaproteobacteria</taxon>
        <taxon>Rhodobacterales</taxon>
        <taxon>Paracoccaceae</taxon>
        <taxon>Aquicoccus</taxon>
    </lineage>
</organism>
<dbReference type="NCBIfam" id="TIGR02802">
    <property type="entry name" value="Pal_lipo"/>
    <property type="match status" value="1"/>
</dbReference>
<evidence type="ECO:0000256" key="3">
    <source>
        <dbReference type="ARBA" id="ARBA00023136"/>
    </source>
</evidence>
<keyword evidence="5 8" id="KW-0998">Cell outer membrane</keyword>
<dbReference type="PROSITE" id="PS51123">
    <property type="entry name" value="OMPA_2"/>
    <property type="match status" value="1"/>
</dbReference>
<comment type="subunit">
    <text evidence="8">The Tol-Pal system is composed of five core proteins: the inner membrane proteins TolA, TolQ and TolR, the periplasmic protein TolB and the outer membrane protein Pal. They form a network linking the inner and outer membranes and the peptidoglycan layer.</text>
</comment>
<evidence type="ECO:0000259" key="10">
    <source>
        <dbReference type="PROSITE" id="PS51123"/>
    </source>
</evidence>
<protein>
    <recommendedName>
        <fullName evidence="8">Peptidoglycan-associated lipoprotein</fullName>
        <shortName evidence="8">PAL</shortName>
    </recommendedName>
</protein>
<feature type="chain" id="PRO_5022984080" description="Peptidoglycan-associated lipoprotein" evidence="9">
    <location>
        <begin position="18"/>
        <end position="169"/>
    </location>
</feature>
<comment type="function">
    <text evidence="8">Part of the Tol-Pal system, which plays a role in outer membrane invagination during cell division and is important for maintaining outer membrane integrity.</text>
</comment>
<feature type="domain" description="OmpA-like" evidence="10">
    <location>
        <begin position="52"/>
        <end position="167"/>
    </location>
</feature>
<accession>A0A5A9ZCH2</accession>
<dbReference type="Pfam" id="PF00691">
    <property type="entry name" value="OmpA"/>
    <property type="match status" value="1"/>
</dbReference>
<dbReference type="GO" id="GO:0051301">
    <property type="term" value="P:cell division"/>
    <property type="evidence" value="ECO:0007669"/>
    <property type="project" value="UniProtKB-UniRule"/>
</dbReference>
<dbReference type="SUPFAM" id="SSF103088">
    <property type="entry name" value="OmpA-like"/>
    <property type="match status" value="1"/>
</dbReference>
<dbReference type="InterPro" id="IPR006665">
    <property type="entry name" value="OmpA-like"/>
</dbReference>
<dbReference type="InterPro" id="IPR039001">
    <property type="entry name" value="Pal"/>
</dbReference>
<gene>
    <name evidence="8 11" type="primary">pal</name>
    <name evidence="11" type="ORF">FLO80_11630</name>
</gene>
<evidence type="ECO:0000256" key="5">
    <source>
        <dbReference type="ARBA" id="ARBA00023237"/>
    </source>
</evidence>
<dbReference type="PRINTS" id="PR01021">
    <property type="entry name" value="OMPADOMAIN"/>
</dbReference>
<dbReference type="PROSITE" id="PS51257">
    <property type="entry name" value="PROKAR_LIPOPROTEIN"/>
    <property type="match status" value="1"/>
</dbReference>
<feature type="signal peptide" evidence="9">
    <location>
        <begin position="1"/>
        <end position="17"/>
    </location>
</feature>
<comment type="subcellular location">
    <subcellularLocation>
        <location evidence="8">Cell outer membrane</location>
        <topology evidence="8">Lipid-anchor</topology>
    </subcellularLocation>
</comment>
<dbReference type="CDD" id="cd07185">
    <property type="entry name" value="OmpA_C-like"/>
    <property type="match status" value="1"/>
</dbReference>
<dbReference type="PANTHER" id="PTHR30329:SF21">
    <property type="entry name" value="LIPOPROTEIN YIAD-RELATED"/>
    <property type="match status" value="1"/>
</dbReference>
<name>A0A5A9ZCH2_9RHOB</name>
<evidence type="ECO:0000313" key="12">
    <source>
        <dbReference type="Proteomes" id="UP000325291"/>
    </source>
</evidence>
<keyword evidence="1 8" id="KW-0132">Cell division</keyword>
<evidence type="ECO:0000313" key="11">
    <source>
        <dbReference type="EMBL" id="KAA0914655.1"/>
    </source>
</evidence>
<evidence type="ECO:0000256" key="8">
    <source>
        <dbReference type="HAMAP-Rule" id="MF_02204"/>
    </source>
</evidence>
<dbReference type="PROSITE" id="PS01068">
    <property type="entry name" value="OMPA_1"/>
    <property type="match status" value="1"/>
</dbReference>
<comment type="caution">
    <text evidence="11">The sequence shown here is derived from an EMBL/GenBank/DDBJ whole genome shotgun (WGS) entry which is preliminary data.</text>
</comment>
<evidence type="ECO:0000256" key="4">
    <source>
        <dbReference type="ARBA" id="ARBA00023139"/>
    </source>
</evidence>
<dbReference type="HAMAP" id="MF_02204">
    <property type="entry name" value="Pal"/>
    <property type="match status" value="1"/>
</dbReference>
<keyword evidence="4 8" id="KW-0564">Palmitate</keyword>
<keyword evidence="12" id="KW-1185">Reference proteome</keyword>
<evidence type="ECO:0000256" key="6">
    <source>
        <dbReference type="ARBA" id="ARBA00023288"/>
    </source>
</evidence>
<comment type="similarity">
    <text evidence="8">Belongs to the Pal lipoprotein family.</text>
</comment>
<evidence type="ECO:0000256" key="9">
    <source>
        <dbReference type="SAM" id="SignalP"/>
    </source>
</evidence>
<reference evidence="11 12" key="1">
    <citation type="submission" date="2019-07" db="EMBL/GenBank/DDBJ databases">
        <title>Aquicoccus porphyridii gen. nov., sp. nov., isolated from a small marine red alga, Porphyridium marinum.</title>
        <authorList>
            <person name="Liu L."/>
        </authorList>
    </citation>
    <scope>NUCLEOTIDE SEQUENCE [LARGE SCALE GENOMIC DNA]</scope>
    <source>
        <strain evidence="11 12">L1 8-17</strain>
    </source>
</reference>
<dbReference type="RefSeq" id="WP_111366599.1">
    <property type="nucleotide sequence ID" value="NZ_JASHJG010000022.1"/>
</dbReference>
<proteinExistence type="inferred from homology"/>
<dbReference type="AlphaFoldDB" id="A0A5A9ZCH2"/>
<dbReference type="InterPro" id="IPR006690">
    <property type="entry name" value="OMPA-like_CS"/>
</dbReference>
<dbReference type="InterPro" id="IPR050330">
    <property type="entry name" value="Bact_OuterMem_StrucFunc"/>
</dbReference>
<keyword evidence="3 8" id="KW-0472">Membrane</keyword>
<dbReference type="Proteomes" id="UP000325291">
    <property type="component" value="Unassembled WGS sequence"/>
</dbReference>
<dbReference type="PANTHER" id="PTHR30329">
    <property type="entry name" value="STATOR ELEMENT OF FLAGELLAR MOTOR COMPLEX"/>
    <property type="match status" value="1"/>
</dbReference>
<dbReference type="EMBL" id="VINQ01000008">
    <property type="protein sequence ID" value="KAA0914655.1"/>
    <property type="molecule type" value="Genomic_DNA"/>
</dbReference>
<keyword evidence="2 8" id="KW-0732">Signal</keyword>
<evidence type="ECO:0000256" key="2">
    <source>
        <dbReference type="ARBA" id="ARBA00022729"/>
    </source>
</evidence>
<sequence length="169" mass="18039">MTYLAKSILLVAGLSLAACTNAGRFDNDGTGAGAGSDAAIAGSASDPKSPLYFQQAIGDRVLFEVDRQTLDDEAKRVLDGQASWLTTNADYNVIIEGHADEQGTREYNLALGARRASAVREYLISRGISSNRLKTVSYGKERPIEICSEESCYAKNRRAVTVLASGLTG</sequence>
<keyword evidence="6 8" id="KW-0449">Lipoprotein</keyword>
<evidence type="ECO:0000256" key="1">
    <source>
        <dbReference type="ARBA" id="ARBA00022618"/>
    </source>
</evidence>
<evidence type="ECO:0000256" key="7">
    <source>
        <dbReference type="ARBA" id="ARBA00023306"/>
    </source>
</evidence>
<dbReference type="InterPro" id="IPR014169">
    <property type="entry name" value="Pal_lipo_C"/>
</dbReference>